<reference evidence="2" key="1">
    <citation type="submission" date="2021-12" db="EMBL/GenBank/DDBJ databases">
        <authorList>
            <person name="King R."/>
        </authorList>
    </citation>
    <scope>NUCLEOTIDE SEQUENCE</scope>
</reference>
<name>A0ABN8EC09_CHISP</name>
<gene>
    <name evidence="2" type="ORF">CHILSU_LOCUS5257</name>
</gene>
<keyword evidence="3" id="KW-1185">Reference proteome</keyword>
<organism evidence="2 3">
    <name type="scientific">Chilo suppressalis</name>
    <name type="common">Asiatic rice borer moth</name>
    <dbReference type="NCBI Taxonomy" id="168631"/>
    <lineage>
        <taxon>Eukaryota</taxon>
        <taxon>Metazoa</taxon>
        <taxon>Ecdysozoa</taxon>
        <taxon>Arthropoda</taxon>
        <taxon>Hexapoda</taxon>
        <taxon>Insecta</taxon>
        <taxon>Pterygota</taxon>
        <taxon>Neoptera</taxon>
        <taxon>Endopterygota</taxon>
        <taxon>Lepidoptera</taxon>
        <taxon>Glossata</taxon>
        <taxon>Ditrysia</taxon>
        <taxon>Pyraloidea</taxon>
        <taxon>Crambidae</taxon>
        <taxon>Crambinae</taxon>
        <taxon>Chilo</taxon>
    </lineage>
</organism>
<feature type="signal peptide" evidence="1">
    <location>
        <begin position="1"/>
        <end position="19"/>
    </location>
</feature>
<evidence type="ECO:0000313" key="3">
    <source>
        <dbReference type="Proteomes" id="UP001153292"/>
    </source>
</evidence>
<keyword evidence="1" id="KW-0732">Signal</keyword>
<evidence type="ECO:0000256" key="1">
    <source>
        <dbReference type="SAM" id="SignalP"/>
    </source>
</evidence>
<sequence length="233" mass="25375">MKTLMACTMVTCILEVVQCTHLDSGNTTNNSTAPTKDMYVINALVYQVGIITNKTGDKNQTSSMGNQEAITLYRTNGSKIDLSNIPEPLLTNVTAQSMVQVAPKDNSLGGMMGKPLIAWNDLKHLTVLPEDALSTKSNNIKSSRVRRNNFKVISAINENIHKMRNLFKRELSGNKTTVEVVKGAVVVPQATGVQSIAIPPLMALNNNLSSIPVPIPNTSIVHYARINTLVRHP</sequence>
<evidence type="ECO:0000313" key="2">
    <source>
        <dbReference type="EMBL" id="CAH0684477.1"/>
    </source>
</evidence>
<proteinExistence type="predicted"/>
<dbReference type="EMBL" id="OU963895">
    <property type="protein sequence ID" value="CAH0684477.1"/>
    <property type="molecule type" value="Genomic_DNA"/>
</dbReference>
<feature type="chain" id="PRO_5047082643" evidence="1">
    <location>
        <begin position="20"/>
        <end position="233"/>
    </location>
</feature>
<accession>A0ABN8EC09</accession>
<protein>
    <submittedName>
        <fullName evidence="2">Uncharacterized protein</fullName>
    </submittedName>
</protein>
<dbReference type="Proteomes" id="UP001153292">
    <property type="component" value="Chromosome 2"/>
</dbReference>